<reference evidence="2" key="1">
    <citation type="submission" date="2017-02" db="EMBL/GenBank/DDBJ databases">
        <title>Comparative genomics and description of representatives of a novel lineage of planctomycetes thriving in anoxic sediments.</title>
        <authorList>
            <person name="Spring S."/>
            <person name="Bunk B."/>
            <person name="Sproer C."/>
        </authorList>
    </citation>
    <scope>NUCLEOTIDE SEQUENCE [LARGE SCALE GENOMIC DNA]</scope>
    <source>
        <strain evidence="2">ST-NAGAB-D1</strain>
    </source>
</reference>
<name>A0A1U9NJ37_9BACT</name>
<dbReference type="RefSeq" id="WP_146660512.1">
    <property type="nucleotide sequence ID" value="NZ_CP019791.1"/>
</dbReference>
<dbReference type="Gene3D" id="2.10.260.10">
    <property type="match status" value="1"/>
</dbReference>
<keyword evidence="2" id="KW-1185">Reference proteome</keyword>
<dbReference type="SUPFAM" id="SSF89447">
    <property type="entry name" value="AbrB/MazE/MraZ-like"/>
    <property type="match status" value="1"/>
</dbReference>
<dbReference type="AlphaFoldDB" id="A0A1U9NJ37"/>
<evidence type="ECO:0008006" key="3">
    <source>
        <dbReference type="Google" id="ProtNLM"/>
    </source>
</evidence>
<proteinExistence type="predicted"/>
<dbReference type="EMBL" id="CP019791">
    <property type="protein sequence ID" value="AQT67931.1"/>
    <property type="molecule type" value="Genomic_DNA"/>
</dbReference>
<evidence type="ECO:0000313" key="2">
    <source>
        <dbReference type="Proteomes" id="UP000189674"/>
    </source>
</evidence>
<dbReference type="STRING" id="1936003.STSP2_01083"/>
<dbReference type="KEGG" id="alus:STSP2_01083"/>
<sequence>MIKKLTKHGNSYAMVIDKPILDLLQATPETSFEIISDGRSLVLTPVRSPEQEKKFHDAVSMIHERFGNAMKKLAE</sequence>
<evidence type="ECO:0000313" key="1">
    <source>
        <dbReference type="EMBL" id="AQT67931.1"/>
    </source>
</evidence>
<organism evidence="1 2">
    <name type="scientific">Anaerohalosphaera lusitana</name>
    <dbReference type="NCBI Taxonomy" id="1936003"/>
    <lineage>
        <taxon>Bacteria</taxon>
        <taxon>Pseudomonadati</taxon>
        <taxon>Planctomycetota</taxon>
        <taxon>Phycisphaerae</taxon>
        <taxon>Sedimentisphaerales</taxon>
        <taxon>Anaerohalosphaeraceae</taxon>
        <taxon>Anaerohalosphaera</taxon>
    </lineage>
</organism>
<gene>
    <name evidence="1" type="ORF">STSP2_01083</name>
</gene>
<dbReference type="Proteomes" id="UP000189674">
    <property type="component" value="Chromosome"/>
</dbReference>
<protein>
    <recommendedName>
        <fullName evidence="3">Addiction module antidote</fullName>
    </recommendedName>
</protein>
<accession>A0A1U9NJ37</accession>
<dbReference type="InterPro" id="IPR037914">
    <property type="entry name" value="SpoVT-AbrB_sf"/>
</dbReference>
<dbReference type="OrthoDB" id="5422373at2"/>